<evidence type="ECO:0000313" key="2">
    <source>
        <dbReference type="Proteomes" id="UP000030645"/>
    </source>
</evidence>
<reference evidence="2" key="1">
    <citation type="submission" date="2013-01" db="EMBL/GenBank/DDBJ databases">
        <title>Draft Genome Sequence of a Mulberry Tree, Morus notabilis C.K. Schneid.</title>
        <authorList>
            <person name="He N."/>
            <person name="Zhao S."/>
        </authorList>
    </citation>
    <scope>NUCLEOTIDE SEQUENCE</scope>
</reference>
<proteinExistence type="predicted"/>
<keyword evidence="2" id="KW-1185">Reference proteome</keyword>
<organism evidence="1 2">
    <name type="scientific">Morus notabilis</name>
    <dbReference type="NCBI Taxonomy" id="981085"/>
    <lineage>
        <taxon>Eukaryota</taxon>
        <taxon>Viridiplantae</taxon>
        <taxon>Streptophyta</taxon>
        <taxon>Embryophyta</taxon>
        <taxon>Tracheophyta</taxon>
        <taxon>Spermatophyta</taxon>
        <taxon>Magnoliopsida</taxon>
        <taxon>eudicotyledons</taxon>
        <taxon>Gunneridae</taxon>
        <taxon>Pentapetalae</taxon>
        <taxon>rosids</taxon>
        <taxon>fabids</taxon>
        <taxon>Rosales</taxon>
        <taxon>Moraceae</taxon>
        <taxon>Moreae</taxon>
        <taxon>Morus</taxon>
    </lineage>
</organism>
<sequence length="189" mass="21279">MADSGAESSVFQVVFDRFDSPAMQKIGDTWNVKNELRGLHNDMKAKVQAVGENGNTAQRREVKNHAYDVDELHENLLIRAKFALTPSFGAKNSSICHQACKISMLWSHWRSVIATAYFVFWGLETQGLPKGIELLTCLQHLSIQDCPKLVQRCERRSGDDWPKIAHVPYKHIGTPEQRCPSEEASSPSN</sequence>
<protein>
    <submittedName>
        <fullName evidence="1">Uncharacterized protein</fullName>
    </submittedName>
</protein>
<name>W9QYY5_9ROSA</name>
<dbReference type="EMBL" id="KE344039">
    <property type="protein sequence ID" value="EXB51448.1"/>
    <property type="molecule type" value="Genomic_DNA"/>
</dbReference>
<evidence type="ECO:0000313" key="1">
    <source>
        <dbReference type="EMBL" id="EXB51448.1"/>
    </source>
</evidence>
<dbReference type="AlphaFoldDB" id="W9QYY5"/>
<dbReference type="Proteomes" id="UP000030645">
    <property type="component" value="Unassembled WGS sequence"/>
</dbReference>
<gene>
    <name evidence="1" type="ORF">L484_010427</name>
</gene>
<accession>W9QYY5</accession>